<sequence length="923" mass="103064">MADNTATNGQAIVNPPASFRYAVWKYYGFPTKDGTTDKSKTICKICFATFKYCAGSTSSMSAHLKSQHSIDEKSEVLQSKTAKTSPGTKNSTGTGQSKIQDVMKNKLPRSGNRATAITKSIGVFIAKDMRPYSVVENKGFQHMINVLEPRYDLPSRVHFSEKVIPKLYEEVKAEVESDLKSAEFVALTSDGWTSRSTESYITVTAHFIQEWNIKNYVLQTRRMDVSHTSENLSNILTSAISEWNLQRYEQNPSLTSDNASNIVNAAKQAELSPHVGCVAHTINLATQKGLKVSQMDRLLGRIRRIASFFHRSTTAMAVLKSKQALLELPQHKLINDVPTRWNSSYDMVQRFLEQQAAIEAVLLTKDVKKNAKDVHFLSENDISAAESVINVLGPIKTITTILCDEKTPTVSMIHPLKEMLIQQLKVSDDDIMLVKEVKTAIAKDLDARYTDLDTLQFLKESSCLDPRFRSMPYLDETEKLDVYTVLTLKAVSLNEQQQNSVQVKTEADQPSAQGQPQLPNLPSLPTLEGEHSNSSGDTTVVLTSDPPPEKKRKSALDDLFGDVFITKVHPGKSVFQLVESELANYKVEETMPLNSNPLLWWEANELKYPILSKLAKKYLCVPATSVASERVFSSAGDIVSAQRSCLHSDHEIEEACKRLKKEIDNLGHEVGKLRCIPLYATLPPQQRIFDAPPAKRPNGAIGRKCVVSTNIAETSPTIDGVVFVIDPGFSKQVYNPRIRVESLLVSAISKASSQQRAGCAGRTCPGKCFRLYTEEAYQTEMQDNTYPEILRSNLAGSFFKPTHQRAVCKMWSALRVADNQPSPGDWSFHVNSSKDIQQQETDYDCGVFVCMFARALALSCPLVLNKDMVDIRKYIIHDLHVQHLSPVPSKGVEVGMYFAVDYVTTFYFGRVISVEDGFVEFKF</sequence>
<dbReference type="PROSITE" id="PS50808">
    <property type="entry name" value="ZF_BED"/>
    <property type="match status" value="1"/>
</dbReference>
<dbReference type="SUPFAM" id="SSF140996">
    <property type="entry name" value="Hermes dimerisation domain"/>
    <property type="match status" value="1"/>
</dbReference>
<feature type="region of interest" description="Disordered" evidence="13">
    <location>
        <begin position="497"/>
        <end position="553"/>
    </location>
</feature>
<dbReference type="InterPro" id="IPR003656">
    <property type="entry name" value="Znf_BED"/>
</dbReference>
<dbReference type="GO" id="GO:0008270">
    <property type="term" value="F:zinc ion binding"/>
    <property type="evidence" value="ECO:0007669"/>
    <property type="project" value="UniProtKB-KW"/>
</dbReference>
<dbReference type="SUPFAM" id="SSF54001">
    <property type="entry name" value="Cysteine proteinases"/>
    <property type="match status" value="1"/>
</dbReference>
<dbReference type="Gene3D" id="3.40.395.10">
    <property type="entry name" value="Adenoviral Proteinase, Chain A"/>
    <property type="match status" value="1"/>
</dbReference>
<evidence type="ECO:0000256" key="7">
    <source>
        <dbReference type="ARBA" id="ARBA00022833"/>
    </source>
</evidence>
<dbReference type="EMBL" id="LSMT01000080">
    <property type="protein sequence ID" value="PFX28596.1"/>
    <property type="molecule type" value="Genomic_DNA"/>
</dbReference>
<evidence type="ECO:0000313" key="16">
    <source>
        <dbReference type="EMBL" id="PFX28596.1"/>
    </source>
</evidence>
<keyword evidence="10" id="KW-0804">Transcription</keyword>
<dbReference type="GO" id="GO:0008234">
    <property type="term" value="F:cysteine-type peptidase activity"/>
    <property type="evidence" value="ECO:0007669"/>
    <property type="project" value="InterPro"/>
</dbReference>
<comment type="caution">
    <text evidence="16">The sequence shown here is derived from an EMBL/GenBank/DDBJ whole genome shotgun (WGS) entry which is preliminary data.</text>
</comment>
<evidence type="ECO:0000256" key="3">
    <source>
        <dbReference type="ARBA" id="ARBA00022670"/>
    </source>
</evidence>
<dbReference type="AlphaFoldDB" id="A0A2B4SGV1"/>
<dbReference type="Pfam" id="PF02902">
    <property type="entry name" value="Peptidase_C48"/>
    <property type="match status" value="1"/>
</dbReference>
<organism evidence="16 17">
    <name type="scientific">Stylophora pistillata</name>
    <name type="common">Smooth cauliflower coral</name>
    <dbReference type="NCBI Taxonomy" id="50429"/>
    <lineage>
        <taxon>Eukaryota</taxon>
        <taxon>Metazoa</taxon>
        <taxon>Cnidaria</taxon>
        <taxon>Anthozoa</taxon>
        <taxon>Hexacorallia</taxon>
        <taxon>Scleractinia</taxon>
        <taxon>Astrocoeniina</taxon>
        <taxon>Pocilloporidae</taxon>
        <taxon>Stylophora</taxon>
    </lineage>
</organism>
<dbReference type="InterPro" id="IPR012337">
    <property type="entry name" value="RNaseH-like_sf"/>
</dbReference>
<feature type="compositionally biased region" description="Polar residues" evidence="13">
    <location>
        <begin position="497"/>
        <end position="520"/>
    </location>
</feature>
<keyword evidence="6" id="KW-0378">Hydrolase</keyword>
<evidence type="ECO:0000256" key="13">
    <source>
        <dbReference type="SAM" id="MobiDB-lite"/>
    </source>
</evidence>
<evidence type="ECO:0000256" key="8">
    <source>
        <dbReference type="ARBA" id="ARBA00023015"/>
    </source>
</evidence>
<keyword evidence="5 12" id="KW-0863">Zinc-finger</keyword>
<dbReference type="OrthoDB" id="1607513at2759"/>
<feature type="compositionally biased region" description="Polar residues" evidence="13">
    <location>
        <begin position="76"/>
        <end position="99"/>
    </location>
</feature>
<dbReference type="GO" id="GO:0006508">
    <property type="term" value="P:proteolysis"/>
    <property type="evidence" value="ECO:0007669"/>
    <property type="project" value="UniProtKB-KW"/>
</dbReference>
<dbReference type="PANTHER" id="PTHR46481">
    <property type="entry name" value="ZINC FINGER BED DOMAIN-CONTAINING PROTEIN 4"/>
    <property type="match status" value="1"/>
</dbReference>
<evidence type="ECO:0000256" key="11">
    <source>
        <dbReference type="ARBA" id="ARBA00023242"/>
    </source>
</evidence>
<dbReference type="InterPro" id="IPR008906">
    <property type="entry name" value="HATC_C_dom"/>
</dbReference>
<protein>
    <submittedName>
        <fullName evidence="16">Zinc finger BED domain-containing protein 1</fullName>
    </submittedName>
</protein>
<feature type="domain" description="Helicase C-terminal" evidence="15">
    <location>
        <begin position="627"/>
        <end position="807"/>
    </location>
</feature>
<proteinExistence type="inferred from homology"/>
<evidence type="ECO:0000259" key="14">
    <source>
        <dbReference type="PROSITE" id="PS50808"/>
    </source>
</evidence>
<dbReference type="CDD" id="cd18791">
    <property type="entry name" value="SF2_C_RHA"/>
    <property type="match status" value="1"/>
</dbReference>
<keyword evidence="7" id="KW-0862">Zinc</keyword>
<feature type="domain" description="BED-type" evidence="14">
    <location>
        <begin position="18"/>
        <end position="75"/>
    </location>
</feature>
<dbReference type="InterPro" id="IPR027417">
    <property type="entry name" value="P-loop_NTPase"/>
</dbReference>
<dbReference type="Pfam" id="PF02892">
    <property type="entry name" value="zf-BED"/>
    <property type="match status" value="1"/>
</dbReference>
<evidence type="ECO:0000259" key="15">
    <source>
        <dbReference type="PROSITE" id="PS51194"/>
    </source>
</evidence>
<dbReference type="InterPro" id="IPR052035">
    <property type="entry name" value="ZnF_BED_domain_contain"/>
</dbReference>
<evidence type="ECO:0000256" key="1">
    <source>
        <dbReference type="ARBA" id="ARBA00004123"/>
    </source>
</evidence>
<dbReference type="InterPro" id="IPR001650">
    <property type="entry name" value="Helicase_C-like"/>
</dbReference>
<name>A0A2B4SGV1_STYPI</name>
<dbReference type="InterPro" id="IPR038765">
    <property type="entry name" value="Papain-like_cys_pep_sf"/>
</dbReference>
<dbReference type="InterPro" id="IPR003653">
    <property type="entry name" value="Peptidase_C48_C"/>
</dbReference>
<dbReference type="SUPFAM" id="SSF53098">
    <property type="entry name" value="Ribonuclease H-like"/>
    <property type="match status" value="1"/>
</dbReference>
<reference evidence="17" key="1">
    <citation type="journal article" date="2017" name="bioRxiv">
        <title>Comparative analysis of the genomes of Stylophora pistillata and Acropora digitifera provides evidence for extensive differences between species of corals.</title>
        <authorList>
            <person name="Voolstra C.R."/>
            <person name="Li Y."/>
            <person name="Liew Y.J."/>
            <person name="Baumgarten S."/>
            <person name="Zoccola D."/>
            <person name="Flot J.-F."/>
            <person name="Tambutte S."/>
            <person name="Allemand D."/>
            <person name="Aranda M."/>
        </authorList>
    </citation>
    <scope>NUCLEOTIDE SEQUENCE [LARGE SCALE GENOMIC DNA]</scope>
</reference>
<dbReference type="GO" id="GO:0003677">
    <property type="term" value="F:DNA binding"/>
    <property type="evidence" value="ECO:0007669"/>
    <property type="project" value="UniProtKB-KW"/>
</dbReference>
<dbReference type="STRING" id="50429.A0A2B4SGV1"/>
<keyword evidence="11" id="KW-0539">Nucleus</keyword>
<keyword evidence="3" id="KW-0645">Protease</keyword>
<dbReference type="InterPro" id="IPR036236">
    <property type="entry name" value="Znf_C2H2_sf"/>
</dbReference>
<evidence type="ECO:0000256" key="5">
    <source>
        <dbReference type="ARBA" id="ARBA00022771"/>
    </source>
</evidence>
<comment type="similarity">
    <text evidence="2">Belongs to the peptidase C48 family.</text>
</comment>
<evidence type="ECO:0000256" key="6">
    <source>
        <dbReference type="ARBA" id="ARBA00022801"/>
    </source>
</evidence>
<gene>
    <name evidence="16" type="primary">ZBED1</name>
    <name evidence="16" type="ORF">AWC38_SpisGene6670</name>
</gene>
<comment type="subcellular location">
    <subcellularLocation>
        <location evidence="1">Nucleus</location>
    </subcellularLocation>
</comment>
<keyword evidence="17" id="KW-1185">Reference proteome</keyword>
<accession>A0A2B4SGV1</accession>
<evidence type="ECO:0000256" key="12">
    <source>
        <dbReference type="PROSITE-ProRule" id="PRU00027"/>
    </source>
</evidence>
<evidence type="ECO:0000256" key="2">
    <source>
        <dbReference type="ARBA" id="ARBA00005234"/>
    </source>
</evidence>
<dbReference type="Gene3D" id="3.40.50.300">
    <property type="entry name" value="P-loop containing nucleotide triphosphate hydrolases"/>
    <property type="match status" value="1"/>
</dbReference>
<dbReference type="GO" id="GO:0005634">
    <property type="term" value="C:nucleus"/>
    <property type="evidence" value="ECO:0007669"/>
    <property type="project" value="UniProtKB-SubCell"/>
</dbReference>
<evidence type="ECO:0000256" key="4">
    <source>
        <dbReference type="ARBA" id="ARBA00022723"/>
    </source>
</evidence>
<dbReference type="PROSITE" id="PS51194">
    <property type="entry name" value="HELICASE_CTER"/>
    <property type="match status" value="1"/>
</dbReference>
<evidence type="ECO:0000256" key="10">
    <source>
        <dbReference type="ARBA" id="ARBA00023163"/>
    </source>
</evidence>
<dbReference type="PANTHER" id="PTHR46481:SF4">
    <property type="entry name" value="ZINC FINGER BED DOMAIN-CONTAINING PROTEIN 4"/>
    <property type="match status" value="1"/>
</dbReference>
<dbReference type="SUPFAM" id="SSF57667">
    <property type="entry name" value="beta-beta-alpha zinc fingers"/>
    <property type="match status" value="1"/>
</dbReference>
<feature type="region of interest" description="Disordered" evidence="13">
    <location>
        <begin position="71"/>
        <end position="101"/>
    </location>
</feature>
<dbReference type="Proteomes" id="UP000225706">
    <property type="component" value="Unassembled WGS sequence"/>
</dbReference>
<dbReference type="SMART" id="SM00490">
    <property type="entry name" value="HELICc"/>
    <property type="match status" value="1"/>
</dbReference>
<evidence type="ECO:0000313" key="17">
    <source>
        <dbReference type="Proteomes" id="UP000225706"/>
    </source>
</evidence>
<keyword evidence="9" id="KW-0238">DNA-binding</keyword>
<dbReference type="GO" id="GO:0046983">
    <property type="term" value="F:protein dimerization activity"/>
    <property type="evidence" value="ECO:0007669"/>
    <property type="project" value="InterPro"/>
</dbReference>
<feature type="compositionally biased region" description="Polar residues" evidence="13">
    <location>
        <begin position="532"/>
        <end position="542"/>
    </location>
</feature>
<dbReference type="SUPFAM" id="SSF52540">
    <property type="entry name" value="P-loop containing nucleoside triphosphate hydrolases"/>
    <property type="match status" value="1"/>
</dbReference>
<keyword evidence="4" id="KW-0479">Metal-binding</keyword>
<dbReference type="Pfam" id="PF05699">
    <property type="entry name" value="Dimer_Tnp_hAT"/>
    <property type="match status" value="1"/>
</dbReference>
<evidence type="ECO:0000256" key="9">
    <source>
        <dbReference type="ARBA" id="ARBA00023125"/>
    </source>
</evidence>
<keyword evidence="8" id="KW-0805">Transcription regulation</keyword>